<gene>
    <name evidence="2" type="ORF">ENJ51_06095</name>
</gene>
<evidence type="ECO:0000313" key="2">
    <source>
        <dbReference type="EMBL" id="HFC92368.1"/>
    </source>
</evidence>
<comment type="caution">
    <text evidence="2">The sequence shown here is derived from an EMBL/GenBank/DDBJ whole genome shotgun (WGS) entry which is preliminary data.</text>
</comment>
<proteinExistence type="predicted"/>
<dbReference type="Proteomes" id="UP000885750">
    <property type="component" value="Unassembled WGS sequence"/>
</dbReference>
<name>A0A7V2T2W0_LEUMU</name>
<dbReference type="AlphaFoldDB" id="A0A7V2T2W0"/>
<dbReference type="InterPro" id="IPR025311">
    <property type="entry name" value="DUF4166"/>
</dbReference>
<accession>A0A7V2T2W0</accession>
<dbReference type="EMBL" id="DRMS01000230">
    <property type="protein sequence ID" value="HFC92368.1"/>
    <property type="molecule type" value="Genomic_DNA"/>
</dbReference>
<dbReference type="Pfam" id="PF13761">
    <property type="entry name" value="DUF4166"/>
    <property type="match status" value="1"/>
</dbReference>
<feature type="domain" description="DUF4166" evidence="1">
    <location>
        <begin position="18"/>
        <end position="188"/>
    </location>
</feature>
<reference evidence="2" key="1">
    <citation type="journal article" date="2020" name="mSystems">
        <title>Genome- and Community-Level Interaction Insights into Carbon Utilization and Element Cycling Functions of Hydrothermarchaeota in Hydrothermal Sediment.</title>
        <authorList>
            <person name="Zhou Z."/>
            <person name="Liu Y."/>
            <person name="Xu W."/>
            <person name="Pan J."/>
            <person name="Luo Z.H."/>
            <person name="Li M."/>
        </authorList>
    </citation>
    <scope>NUCLEOTIDE SEQUENCE [LARGE SCALE GENOMIC DNA]</scope>
    <source>
        <strain evidence="2">HyVt-493</strain>
    </source>
</reference>
<protein>
    <submittedName>
        <fullName evidence="2">DUF4166 domain-containing protein</fullName>
    </submittedName>
</protein>
<sequence>MSNKSLMQQQLGEQWDALPAALQAHYKNRDNIDIGKLDIEYPRFMQPYLNFLRLLGALVNQRGKALATTVEKWMDNDVQHWKRKIQFPDGKTIYFRSYWVTMGDNELIEYVNRFIGLRMRVEVKKQKLYYHGVSYVLKLGRFLLPIPEWLVLGHTTIVETALNENEFTIDFRLQHPLFGRLFRYAGTFRTK</sequence>
<organism evidence="2">
    <name type="scientific">Leucothrix mucor</name>
    <dbReference type="NCBI Taxonomy" id="45248"/>
    <lineage>
        <taxon>Bacteria</taxon>
        <taxon>Pseudomonadati</taxon>
        <taxon>Pseudomonadota</taxon>
        <taxon>Gammaproteobacteria</taxon>
        <taxon>Thiotrichales</taxon>
        <taxon>Thiotrichaceae</taxon>
        <taxon>Leucothrix</taxon>
    </lineage>
</organism>
<evidence type="ECO:0000259" key="1">
    <source>
        <dbReference type="Pfam" id="PF13761"/>
    </source>
</evidence>